<comment type="caution">
    <text evidence="2">The sequence shown here is derived from an EMBL/GenBank/DDBJ whole genome shotgun (WGS) entry which is preliminary data.</text>
</comment>
<feature type="region of interest" description="Disordered" evidence="1">
    <location>
        <begin position="1"/>
        <end position="66"/>
    </location>
</feature>
<sequence>MFQQKLAALEPLRQGLPDGLLDDPRPREPDERPRLRQDVIPQRGEAGGNAAGGRVGEYRNIKPARV</sequence>
<organism evidence="2">
    <name type="scientific">bioreactor metagenome</name>
    <dbReference type="NCBI Taxonomy" id="1076179"/>
    <lineage>
        <taxon>unclassified sequences</taxon>
        <taxon>metagenomes</taxon>
        <taxon>ecological metagenomes</taxon>
    </lineage>
</organism>
<evidence type="ECO:0000313" key="2">
    <source>
        <dbReference type="EMBL" id="MPN63180.1"/>
    </source>
</evidence>
<gene>
    <name evidence="2" type="ORF">SDC9_210935</name>
</gene>
<proteinExistence type="predicted"/>
<evidence type="ECO:0000256" key="1">
    <source>
        <dbReference type="SAM" id="MobiDB-lite"/>
    </source>
</evidence>
<protein>
    <submittedName>
        <fullName evidence="2">Uncharacterized protein</fullName>
    </submittedName>
</protein>
<name>A0A645JJ94_9ZZZZ</name>
<reference evidence="2" key="1">
    <citation type="submission" date="2019-08" db="EMBL/GenBank/DDBJ databases">
        <authorList>
            <person name="Kucharzyk K."/>
            <person name="Murdoch R.W."/>
            <person name="Higgins S."/>
            <person name="Loffler F."/>
        </authorList>
    </citation>
    <scope>NUCLEOTIDE SEQUENCE</scope>
</reference>
<accession>A0A645JJ94</accession>
<dbReference type="AlphaFoldDB" id="A0A645JJ94"/>
<feature type="compositionally biased region" description="Gly residues" evidence="1">
    <location>
        <begin position="45"/>
        <end position="55"/>
    </location>
</feature>
<dbReference type="EMBL" id="VSSQ01142204">
    <property type="protein sequence ID" value="MPN63180.1"/>
    <property type="molecule type" value="Genomic_DNA"/>
</dbReference>
<feature type="compositionally biased region" description="Basic and acidic residues" evidence="1">
    <location>
        <begin position="22"/>
        <end position="37"/>
    </location>
</feature>